<reference evidence="1 2" key="1">
    <citation type="submission" date="2008-11" db="EMBL/GenBank/DDBJ databases">
        <title>Draft genome sequence of Bacteroides pectinophilus (ATCC 43243).</title>
        <authorList>
            <person name="Sudarsanam P."/>
            <person name="Ley R."/>
            <person name="Guruge J."/>
            <person name="Turnbaugh P.J."/>
            <person name="Mahowald M."/>
            <person name="Liep D."/>
            <person name="Gordon J."/>
        </authorList>
    </citation>
    <scope>NUCLEOTIDE SEQUENCE [LARGE SCALE GENOMIC DNA]</scope>
    <source>
        <strain evidence="1 2">ATCC 43243</strain>
    </source>
</reference>
<comment type="caution">
    <text evidence="1">The sequence shown here is derived from an EMBL/GenBank/DDBJ whole genome shotgun (WGS) entry which is preliminary data.</text>
</comment>
<dbReference type="HOGENOM" id="CLU_3304930_0_0_9"/>
<evidence type="ECO:0000313" key="2">
    <source>
        <dbReference type="Proteomes" id="UP000003136"/>
    </source>
</evidence>
<sequence>MPGYFSVSMHLSVTNTISFFPVTCHIPALTICQPVVAHA</sequence>
<protein>
    <submittedName>
        <fullName evidence="1">Uncharacterized protein</fullName>
    </submittedName>
</protein>
<keyword evidence="2" id="KW-1185">Reference proteome</keyword>
<proteinExistence type="predicted"/>
<reference evidence="1 2" key="2">
    <citation type="submission" date="2008-11" db="EMBL/GenBank/DDBJ databases">
        <authorList>
            <person name="Fulton L."/>
            <person name="Clifton S."/>
            <person name="Fulton B."/>
            <person name="Xu J."/>
            <person name="Minx P."/>
            <person name="Pepin K.H."/>
            <person name="Johnson M."/>
            <person name="Bhonagiri V."/>
            <person name="Nash W.E."/>
            <person name="Mardis E.R."/>
            <person name="Wilson R.K."/>
        </authorList>
    </citation>
    <scope>NUCLEOTIDE SEQUENCE [LARGE SCALE GENOMIC DNA]</scope>
    <source>
        <strain evidence="1 2">ATCC 43243</strain>
    </source>
</reference>
<dbReference type="AlphaFoldDB" id="B7AVY9"/>
<dbReference type="EMBL" id="ABVQ01000037">
    <property type="protein sequence ID" value="EEC56380.1"/>
    <property type="molecule type" value="Genomic_DNA"/>
</dbReference>
<evidence type="ECO:0000313" key="1">
    <source>
        <dbReference type="EMBL" id="EEC56380.1"/>
    </source>
</evidence>
<name>B7AVY9_9FIRM</name>
<accession>B7AVY9</accession>
<organism evidence="1 2">
    <name type="scientific">[Bacteroides] pectinophilus ATCC 43243</name>
    <dbReference type="NCBI Taxonomy" id="483218"/>
    <lineage>
        <taxon>Bacteria</taxon>
        <taxon>Bacillati</taxon>
        <taxon>Bacillota</taxon>
        <taxon>Clostridia</taxon>
        <taxon>Eubacteriales</taxon>
    </lineage>
</organism>
<gene>
    <name evidence="1" type="ORF">BACPEC_02889</name>
</gene>
<dbReference type="Proteomes" id="UP000003136">
    <property type="component" value="Unassembled WGS sequence"/>
</dbReference>